<sequence>MILFILLGVVVAFGLALLIVKFLPIKLTPIISIVLLGAAGYLSYLIYSGIMEPIKFHEEKKVRYAEVIKQLKLIADAEDAHNEILGKFTSSGEGLIKFIDSAKFPVTDTHTEIVKENRGTSWSPLWVEVEKKVTDTIGYEAVKDKIFEGRDYKNMLKIPGTDQEFKIETSAILRANKILASVFEVKIDKADVLTGMSKSLIKQEKEALGGDDIPGGFISIGSLNEVSVNGNWPPLYDALVRNE</sequence>
<evidence type="ECO:0000256" key="1">
    <source>
        <dbReference type="SAM" id="Phobius"/>
    </source>
</evidence>
<name>A0ABX0UCQ6_9FLAO</name>
<keyword evidence="1" id="KW-1133">Transmembrane helix</keyword>
<evidence type="ECO:0000313" key="2">
    <source>
        <dbReference type="EMBL" id="NIJ45251.1"/>
    </source>
</evidence>
<dbReference type="EMBL" id="JAASQL010000001">
    <property type="protein sequence ID" value="NIJ45251.1"/>
    <property type="molecule type" value="Genomic_DNA"/>
</dbReference>
<protein>
    <submittedName>
        <fullName evidence="2">Uncharacterized protein</fullName>
    </submittedName>
</protein>
<accession>A0ABX0UCQ6</accession>
<comment type="caution">
    <text evidence="2">The sequence shown here is derived from an EMBL/GenBank/DDBJ whole genome shotgun (WGS) entry which is preliminary data.</text>
</comment>
<keyword evidence="1" id="KW-0472">Membrane</keyword>
<feature type="transmembrane region" description="Helical" evidence="1">
    <location>
        <begin position="28"/>
        <end position="47"/>
    </location>
</feature>
<evidence type="ECO:0000313" key="3">
    <source>
        <dbReference type="Proteomes" id="UP000745859"/>
    </source>
</evidence>
<organism evidence="2 3">
    <name type="scientific">Wenyingzhuangia heitensis</name>
    <dbReference type="NCBI Taxonomy" id="1487859"/>
    <lineage>
        <taxon>Bacteria</taxon>
        <taxon>Pseudomonadati</taxon>
        <taxon>Bacteroidota</taxon>
        <taxon>Flavobacteriia</taxon>
        <taxon>Flavobacteriales</taxon>
        <taxon>Flavobacteriaceae</taxon>
        <taxon>Wenyingzhuangia</taxon>
    </lineage>
</organism>
<dbReference type="RefSeq" id="WP_167186733.1">
    <property type="nucleotide sequence ID" value="NZ_JAASQL010000001.1"/>
</dbReference>
<proteinExistence type="predicted"/>
<reference evidence="2 3" key="1">
    <citation type="submission" date="2020-03" db="EMBL/GenBank/DDBJ databases">
        <title>Genomic Encyclopedia of Type Strains, Phase IV (KMG-IV): sequencing the most valuable type-strain genomes for metagenomic binning, comparative biology and taxonomic classification.</title>
        <authorList>
            <person name="Goeker M."/>
        </authorList>
    </citation>
    <scope>NUCLEOTIDE SEQUENCE [LARGE SCALE GENOMIC DNA]</scope>
    <source>
        <strain evidence="2 3">DSM 101599</strain>
    </source>
</reference>
<keyword evidence="3" id="KW-1185">Reference proteome</keyword>
<keyword evidence="1" id="KW-0812">Transmembrane</keyword>
<dbReference type="Proteomes" id="UP000745859">
    <property type="component" value="Unassembled WGS sequence"/>
</dbReference>
<gene>
    <name evidence="2" type="ORF">FHR24_001690</name>
</gene>